<dbReference type="SUPFAM" id="SSF54506">
    <property type="entry name" value="Diaminopimelate epimerase-like"/>
    <property type="match status" value="1"/>
</dbReference>
<evidence type="ECO:0000256" key="2">
    <source>
        <dbReference type="ARBA" id="ARBA00023235"/>
    </source>
</evidence>
<dbReference type="PANTHER" id="PTHR13774:SF17">
    <property type="entry name" value="PHENAZINE BIOSYNTHESIS-LIKE DOMAIN-CONTAINING PROTEIN"/>
    <property type="match status" value="1"/>
</dbReference>
<gene>
    <name evidence="5" type="primary">LOC114851783</name>
</gene>
<proteinExistence type="inferred from homology"/>
<dbReference type="NCBIfam" id="TIGR00654">
    <property type="entry name" value="PhzF_family"/>
    <property type="match status" value="1"/>
</dbReference>
<name>A0A6P7LYG1_BETSP</name>
<dbReference type="KEGG" id="bspl:114851783"/>
<dbReference type="OrthoDB" id="75169at2759"/>
<dbReference type="InParanoid" id="A0A6P7LYG1"/>
<keyword evidence="2" id="KW-0413">Isomerase</keyword>
<dbReference type="GeneID" id="114851783"/>
<dbReference type="InterPro" id="IPR003719">
    <property type="entry name" value="Phenazine_PhzF-like"/>
</dbReference>
<evidence type="ECO:0000313" key="4">
    <source>
        <dbReference type="Proteomes" id="UP000515150"/>
    </source>
</evidence>
<dbReference type="PANTHER" id="PTHR13774">
    <property type="entry name" value="PHENAZINE BIOSYNTHESIS PROTEIN"/>
    <property type="match status" value="1"/>
</dbReference>
<dbReference type="PIRSF" id="PIRSF016184">
    <property type="entry name" value="PhzC_PhzF"/>
    <property type="match status" value="1"/>
</dbReference>
<dbReference type="Proteomes" id="UP000515150">
    <property type="component" value="Chromosome 3"/>
</dbReference>
<dbReference type="GO" id="GO:0016853">
    <property type="term" value="F:isomerase activity"/>
    <property type="evidence" value="ECO:0007669"/>
    <property type="project" value="UniProtKB-KW"/>
</dbReference>
<protein>
    <submittedName>
        <fullName evidence="5">Phenazine biosynthesis-like domain-containing protein 2</fullName>
    </submittedName>
</protein>
<dbReference type="GO" id="GO:0005737">
    <property type="term" value="C:cytoplasm"/>
    <property type="evidence" value="ECO:0007669"/>
    <property type="project" value="TreeGrafter"/>
</dbReference>
<evidence type="ECO:0000256" key="3">
    <source>
        <dbReference type="PIRSR" id="PIRSR016184-1"/>
    </source>
</evidence>
<dbReference type="RefSeq" id="XP_028999315.1">
    <property type="nucleotide sequence ID" value="XM_029143482.3"/>
</dbReference>
<dbReference type="Gene3D" id="3.10.310.10">
    <property type="entry name" value="Diaminopimelate Epimerase, Chain A, domain 1"/>
    <property type="match status" value="2"/>
</dbReference>
<evidence type="ECO:0000313" key="5">
    <source>
        <dbReference type="RefSeq" id="XP_028999315.1"/>
    </source>
</evidence>
<keyword evidence="4" id="KW-1185">Reference proteome</keyword>
<comment type="similarity">
    <text evidence="1">Belongs to the PhzF family.</text>
</comment>
<organism evidence="4 5">
    <name type="scientific">Betta splendens</name>
    <name type="common">Siamese fighting fish</name>
    <dbReference type="NCBI Taxonomy" id="158456"/>
    <lineage>
        <taxon>Eukaryota</taxon>
        <taxon>Metazoa</taxon>
        <taxon>Chordata</taxon>
        <taxon>Craniata</taxon>
        <taxon>Vertebrata</taxon>
        <taxon>Euteleostomi</taxon>
        <taxon>Actinopterygii</taxon>
        <taxon>Neopterygii</taxon>
        <taxon>Teleostei</taxon>
        <taxon>Neoteleostei</taxon>
        <taxon>Acanthomorphata</taxon>
        <taxon>Anabantaria</taxon>
        <taxon>Anabantiformes</taxon>
        <taxon>Anabantoidei</taxon>
        <taxon>Osphronemidae</taxon>
        <taxon>Betta</taxon>
    </lineage>
</organism>
<accession>A0A6P7LYG1</accession>
<dbReference type="AlphaFoldDB" id="A0A6P7LYG1"/>
<evidence type="ECO:0000256" key="1">
    <source>
        <dbReference type="ARBA" id="ARBA00008270"/>
    </source>
</evidence>
<feature type="active site" evidence="3">
    <location>
        <position position="46"/>
    </location>
</feature>
<sequence>MEIEVFLIDAFTDVKFKGNPAAICLLTRELSDDLYQEIATEMNQGETAFIARINPSDCFTTGSRFSLRWFTPKGEIDLCGHATLASAVALFQHKKNISPVLVFETRSGDLSVTQQGDGYVMDFPLNPPIKQDPTEFKAVIEAAAGNHPVQEVQLSSNTKKLMIRLDDGCDRSALTRLTVDPVALQSSETSGRVKEVIVTIKGSAHERYDFYYRNFSPWYGIPEDPVTGSDLTVLGCYWSKELGKTKMLAYQCSSRGGELGLELRGDGRVNITGQAVSVLEGTITVGPDTRQ</sequence>
<dbReference type="Pfam" id="PF02567">
    <property type="entry name" value="PhzC-PhzF"/>
    <property type="match status" value="1"/>
</dbReference>
<reference evidence="5" key="1">
    <citation type="submission" date="2025-08" db="UniProtKB">
        <authorList>
            <consortium name="RefSeq"/>
        </authorList>
    </citation>
    <scope>IDENTIFICATION</scope>
</reference>